<evidence type="ECO:0000313" key="2">
    <source>
        <dbReference type="Proteomes" id="UP000672657"/>
    </source>
</evidence>
<name>A0ABN7QBY4_9BURK</name>
<dbReference type="Proteomes" id="UP000672657">
    <property type="component" value="Unassembled WGS sequence"/>
</dbReference>
<keyword evidence="2" id="KW-1185">Reference proteome</keyword>
<comment type="caution">
    <text evidence="1">The sequence shown here is derived from an EMBL/GenBank/DDBJ whole genome shotgun (WGS) entry which is preliminary data.</text>
</comment>
<sequence length="216" mass="23695">MNVSELAVDECPRILSRRHDTTMCSRCRELTGCQPAMLERAASSGECQYRSFHKHRLNRERFHMPPTRPKGSAKKKVYTCTALLRVVRLSLALPGSCLGCAFTQPPPLLLRYGAGLARQTFCLAPLSSPARRASQGNPPVLDFPHALVVGTPSARAATTTSPKPVIRDGAALTTRRLCARRIACTSLHMSICITGEHETQIEEVFPEWGNASLEIS</sequence>
<gene>
    <name evidence="1" type="ORF">LMG26411_06688</name>
</gene>
<dbReference type="EMBL" id="CAJPVI010000059">
    <property type="protein sequence ID" value="CAG2159415.1"/>
    <property type="molecule type" value="Genomic_DNA"/>
</dbReference>
<evidence type="ECO:0000313" key="1">
    <source>
        <dbReference type="EMBL" id="CAG2159415.1"/>
    </source>
</evidence>
<accession>A0ABN7QBY4</accession>
<proteinExistence type="predicted"/>
<protein>
    <submittedName>
        <fullName evidence="1">Uncharacterized protein</fullName>
    </submittedName>
</protein>
<reference evidence="1 2" key="1">
    <citation type="submission" date="2021-03" db="EMBL/GenBank/DDBJ databases">
        <authorList>
            <person name="Peeters C."/>
        </authorList>
    </citation>
    <scope>NUCLEOTIDE SEQUENCE [LARGE SCALE GENOMIC DNA]</scope>
    <source>
        <strain evidence="1 2">LMG 26411</strain>
    </source>
</reference>
<organism evidence="1 2">
    <name type="scientific">Cupriavidus numazuensis</name>
    <dbReference type="NCBI Taxonomy" id="221992"/>
    <lineage>
        <taxon>Bacteria</taxon>
        <taxon>Pseudomonadati</taxon>
        <taxon>Pseudomonadota</taxon>
        <taxon>Betaproteobacteria</taxon>
        <taxon>Burkholderiales</taxon>
        <taxon>Burkholderiaceae</taxon>
        <taxon>Cupriavidus</taxon>
    </lineage>
</organism>